<gene>
    <name evidence="1" type="ORF">B0H17DRAFT_1206068</name>
</gene>
<keyword evidence="2" id="KW-1185">Reference proteome</keyword>
<dbReference type="EMBL" id="JARKIE010000122">
    <property type="protein sequence ID" value="KAJ7681127.1"/>
    <property type="molecule type" value="Genomic_DNA"/>
</dbReference>
<evidence type="ECO:0000313" key="1">
    <source>
        <dbReference type="EMBL" id="KAJ7681127.1"/>
    </source>
</evidence>
<comment type="caution">
    <text evidence="1">The sequence shown here is derived from an EMBL/GenBank/DDBJ whole genome shotgun (WGS) entry which is preliminary data.</text>
</comment>
<evidence type="ECO:0000313" key="2">
    <source>
        <dbReference type="Proteomes" id="UP001221757"/>
    </source>
</evidence>
<reference evidence="1" key="1">
    <citation type="submission" date="2023-03" db="EMBL/GenBank/DDBJ databases">
        <title>Massive genome expansion in bonnet fungi (Mycena s.s.) driven by repeated elements and novel gene families across ecological guilds.</title>
        <authorList>
            <consortium name="Lawrence Berkeley National Laboratory"/>
            <person name="Harder C.B."/>
            <person name="Miyauchi S."/>
            <person name="Viragh M."/>
            <person name="Kuo A."/>
            <person name="Thoen E."/>
            <person name="Andreopoulos B."/>
            <person name="Lu D."/>
            <person name="Skrede I."/>
            <person name="Drula E."/>
            <person name="Henrissat B."/>
            <person name="Morin E."/>
            <person name="Kohler A."/>
            <person name="Barry K."/>
            <person name="LaButti K."/>
            <person name="Morin E."/>
            <person name="Salamov A."/>
            <person name="Lipzen A."/>
            <person name="Mereny Z."/>
            <person name="Hegedus B."/>
            <person name="Baldrian P."/>
            <person name="Stursova M."/>
            <person name="Weitz H."/>
            <person name="Taylor A."/>
            <person name="Grigoriev I.V."/>
            <person name="Nagy L.G."/>
            <person name="Martin F."/>
            <person name="Kauserud H."/>
        </authorList>
    </citation>
    <scope>NUCLEOTIDE SEQUENCE</scope>
    <source>
        <strain evidence="1">CBHHK067</strain>
    </source>
</reference>
<dbReference type="AlphaFoldDB" id="A0AAD7GE77"/>
<dbReference type="Proteomes" id="UP001221757">
    <property type="component" value="Unassembled WGS sequence"/>
</dbReference>
<name>A0AAD7GE77_MYCRO</name>
<organism evidence="1 2">
    <name type="scientific">Mycena rosella</name>
    <name type="common">Pink bonnet</name>
    <name type="synonym">Agaricus rosellus</name>
    <dbReference type="NCBI Taxonomy" id="1033263"/>
    <lineage>
        <taxon>Eukaryota</taxon>
        <taxon>Fungi</taxon>
        <taxon>Dikarya</taxon>
        <taxon>Basidiomycota</taxon>
        <taxon>Agaricomycotina</taxon>
        <taxon>Agaricomycetes</taxon>
        <taxon>Agaricomycetidae</taxon>
        <taxon>Agaricales</taxon>
        <taxon>Marasmiineae</taxon>
        <taxon>Mycenaceae</taxon>
        <taxon>Mycena</taxon>
    </lineage>
</organism>
<proteinExistence type="predicted"/>
<sequence length="330" mass="37967">MDFNLCDSDGLRPIPIWSVNQGIQWASIRAPPSKIPPGIDIYLDDPPSYPLITDKDGVLLIHDYELYTAPYDPQRHWLGWIPTRALTVTEEDPVTFVFSAEHIPLEELFDACYAGGSDDGGSPKFIGFEISREWIDHTVPVSQRLHSIIMSLVLKTDLYGPNSWTSEIGDISEQVDDVALKLIQVRTTEARAATRHARRRILEQLAFVSWFGTVKPGWRDNLEELLYVNSLHLEDCPKHGYVVNLGRDYHKVNFPHWIANNVPFHYAWRAAKAQMGRFVHYSPEFSEEFENLVKAVPRGLEIHLQALLRYVEWEENILRYDALFQDLRVG</sequence>
<accession>A0AAD7GE77</accession>
<protein>
    <submittedName>
        <fullName evidence="1">Uncharacterized protein</fullName>
    </submittedName>
</protein>